<sequence length="233" mass="26002">MIPCIESGIPGFDELTHTDTVTGGIPENSSTLIYGPPKTGKTIFCNQFAYKGLFIQEPCLYITTDHGIKQLENNMLEFLLPIEKFIDDNSLYVIDTVTDVSSGLPIESETIIFSHNNNPTDIMVKVGSAVNYINKESLRFRSVLDSAVNLLGYNDYMLIVRVLKAYLMRINEFGGTPIITYTEDAVDKRVETMLKSMVDNIIRLDGNNLTVEAMKGIGKRSSPYQITNKGIEL</sequence>
<dbReference type="Gene3D" id="3.40.50.300">
    <property type="entry name" value="P-loop containing nucleotide triphosphate hydrolases"/>
    <property type="match status" value="1"/>
</dbReference>
<dbReference type="InterPro" id="IPR027417">
    <property type="entry name" value="P-loop_NTPase"/>
</dbReference>
<dbReference type="EMBL" id="JAIOUQ010000002">
    <property type="protein sequence ID" value="MBZ2164583.1"/>
    <property type="molecule type" value="Genomic_DNA"/>
</dbReference>
<accession>A0A8T5UUP3</accession>
<dbReference type="RefSeq" id="WP_223790265.1">
    <property type="nucleotide sequence ID" value="NZ_JAIOUQ010000002.1"/>
</dbReference>
<dbReference type="SUPFAM" id="SSF52540">
    <property type="entry name" value="P-loop containing nucleoside triphosphate hydrolases"/>
    <property type="match status" value="1"/>
</dbReference>
<keyword evidence="1" id="KW-0547">Nucleotide-binding</keyword>
<evidence type="ECO:0000313" key="4">
    <source>
        <dbReference type="EMBL" id="MBZ2164583.1"/>
    </source>
</evidence>
<dbReference type="Pfam" id="PF06745">
    <property type="entry name" value="ATPase"/>
    <property type="match status" value="1"/>
</dbReference>
<comment type="caution">
    <text evidence="4">The sequence shown here is derived from an EMBL/GenBank/DDBJ whole genome shotgun (WGS) entry which is preliminary data.</text>
</comment>
<keyword evidence="5" id="KW-1185">Reference proteome</keyword>
<dbReference type="GO" id="GO:0005524">
    <property type="term" value="F:ATP binding"/>
    <property type="evidence" value="ECO:0007669"/>
    <property type="project" value="UniProtKB-KW"/>
</dbReference>
<dbReference type="AlphaFoldDB" id="A0A8T5UUP3"/>
<evidence type="ECO:0000259" key="3">
    <source>
        <dbReference type="Pfam" id="PF06745"/>
    </source>
</evidence>
<reference evidence="5" key="1">
    <citation type="journal article" date="2022" name="Microbiol. Resour. Announc.">
        <title>Draft Genome Sequence of a Methanogenic Archaeon from West Spitsbergen Permafrost.</title>
        <authorList>
            <person name="Trubitsyn V."/>
            <person name="Rivkina E."/>
            <person name="Shcherbakova V."/>
        </authorList>
    </citation>
    <scope>NUCLEOTIDE SEQUENCE [LARGE SCALE GENOMIC DNA]</scope>
    <source>
        <strain evidence="5">VT</strain>
    </source>
</reference>
<dbReference type="Proteomes" id="UP000825933">
    <property type="component" value="Unassembled WGS sequence"/>
</dbReference>
<name>A0A8T5UUP3_9EURY</name>
<organism evidence="4 5">
    <name type="scientific">Methanobacterium spitsbergense</name>
    <dbReference type="NCBI Taxonomy" id="2874285"/>
    <lineage>
        <taxon>Archaea</taxon>
        <taxon>Methanobacteriati</taxon>
        <taxon>Methanobacteriota</taxon>
        <taxon>Methanomada group</taxon>
        <taxon>Methanobacteria</taxon>
        <taxon>Methanobacteriales</taxon>
        <taxon>Methanobacteriaceae</taxon>
        <taxon>Methanobacterium</taxon>
    </lineage>
</organism>
<gene>
    <name evidence="4" type="ORF">K8N75_00745</name>
</gene>
<keyword evidence="2" id="KW-0067">ATP-binding</keyword>
<evidence type="ECO:0000256" key="2">
    <source>
        <dbReference type="ARBA" id="ARBA00022840"/>
    </source>
</evidence>
<feature type="domain" description="KaiC-like" evidence="3">
    <location>
        <begin position="6"/>
        <end position="209"/>
    </location>
</feature>
<protein>
    <submittedName>
        <fullName evidence="4">RAD55 family ATPase</fullName>
    </submittedName>
</protein>
<evidence type="ECO:0000256" key="1">
    <source>
        <dbReference type="ARBA" id="ARBA00022741"/>
    </source>
</evidence>
<dbReference type="PANTHER" id="PTHR43637">
    <property type="entry name" value="UPF0273 PROTEIN TM_0370"/>
    <property type="match status" value="1"/>
</dbReference>
<evidence type="ECO:0000313" key="5">
    <source>
        <dbReference type="Proteomes" id="UP000825933"/>
    </source>
</evidence>
<proteinExistence type="predicted"/>
<dbReference type="InterPro" id="IPR014774">
    <property type="entry name" value="KaiC-like_dom"/>
</dbReference>